<feature type="domain" description="Integrase catalytic" evidence="2">
    <location>
        <begin position="1097"/>
        <end position="1283"/>
    </location>
</feature>
<evidence type="ECO:0000256" key="1">
    <source>
        <dbReference type="SAM" id="MobiDB-lite"/>
    </source>
</evidence>
<dbReference type="Pfam" id="PF18701">
    <property type="entry name" value="DUF5641"/>
    <property type="match status" value="1"/>
</dbReference>
<dbReference type="Pfam" id="PF05380">
    <property type="entry name" value="Peptidase_A17"/>
    <property type="match status" value="1"/>
</dbReference>
<dbReference type="RefSeq" id="XP_062708578.1">
    <property type="nucleotide sequence ID" value="XM_062852594.1"/>
</dbReference>
<dbReference type="InterPro" id="IPR012337">
    <property type="entry name" value="RNaseH-like_sf"/>
</dbReference>
<feature type="compositionally biased region" description="Basic and acidic residues" evidence="1">
    <location>
        <begin position="70"/>
        <end position="88"/>
    </location>
</feature>
<dbReference type="SUPFAM" id="SSF56672">
    <property type="entry name" value="DNA/RNA polymerases"/>
    <property type="match status" value="1"/>
</dbReference>
<dbReference type="PANTHER" id="PTHR47331:SF1">
    <property type="entry name" value="GAG-LIKE PROTEIN"/>
    <property type="match status" value="1"/>
</dbReference>
<dbReference type="InterPro" id="IPR043128">
    <property type="entry name" value="Rev_trsase/Diguanyl_cyclase"/>
</dbReference>
<dbReference type="EnsemblMetazoa" id="AALFPA23_023108.R34368">
    <property type="protein sequence ID" value="AALFPA23_023108.P34368"/>
    <property type="gene ID" value="AALFPA23_023108"/>
</dbReference>
<evidence type="ECO:0000259" key="2">
    <source>
        <dbReference type="PROSITE" id="PS50994"/>
    </source>
</evidence>
<dbReference type="Gene3D" id="3.30.420.10">
    <property type="entry name" value="Ribonuclease H-like superfamily/Ribonuclease H"/>
    <property type="match status" value="1"/>
</dbReference>
<dbReference type="InterPro" id="IPR040676">
    <property type="entry name" value="DUF5641"/>
</dbReference>
<dbReference type="InterPro" id="IPR043502">
    <property type="entry name" value="DNA/RNA_pol_sf"/>
</dbReference>
<dbReference type="Gene3D" id="3.10.10.10">
    <property type="entry name" value="HIV Type 1 Reverse Transcriptase, subunit A, domain 1"/>
    <property type="match status" value="1"/>
</dbReference>
<protein>
    <recommendedName>
        <fullName evidence="2">Integrase catalytic domain-containing protein</fullName>
    </recommendedName>
</protein>
<dbReference type="PANTHER" id="PTHR47331">
    <property type="entry name" value="PHD-TYPE DOMAIN-CONTAINING PROTEIN"/>
    <property type="match status" value="1"/>
</dbReference>
<dbReference type="PROSITE" id="PS50994">
    <property type="entry name" value="INTEGRASE"/>
    <property type="match status" value="1"/>
</dbReference>
<feature type="region of interest" description="Disordered" evidence="1">
    <location>
        <begin position="1399"/>
        <end position="1427"/>
    </location>
</feature>
<dbReference type="CDD" id="cd01644">
    <property type="entry name" value="RT_pepA17"/>
    <property type="match status" value="1"/>
</dbReference>
<name>A0ABM1ZZP8_AEDAL</name>
<dbReference type="Proteomes" id="UP000069940">
    <property type="component" value="Unassembled WGS sequence"/>
</dbReference>
<keyword evidence="4" id="KW-1185">Reference proteome</keyword>
<evidence type="ECO:0000313" key="3">
    <source>
        <dbReference type="EnsemblMetazoa" id="AALFPA23_023108.P34367"/>
    </source>
</evidence>
<feature type="region of interest" description="Disordered" evidence="1">
    <location>
        <begin position="61"/>
        <end position="88"/>
    </location>
</feature>
<evidence type="ECO:0000313" key="4">
    <source>
        <dbReference type="Proteomes" id="UP000069940"/>
    </source>
</evidence>
<accession>A0ABM1ZZP8</accession>
<dbReference type="InterPro" id="IPR036397">
    <property type="entry name" value="RNaseH_sf"/>
</dbReference>
<sequence length="1427" mass="162950">MNLEKCQRFLDFGYNARWTTIKESGICRKCLKKHKGPCKLQQPCGKSGCTFKHHPLLHNSQRDGAASTQHQEREENNSTPKTPDERNCHAHHSSITRTLFRVVPVMLYSRDKVLKTYAFLDDGSSWTLMDAGLAVELGLDGKLEPICLRWTGDKHRYENSSRMVEVDISGTGENSKRYPLRDVHTVPNLGLFHQTLSMDDLVRQYRHLKGIPAESYDNVQPRLLIGVNNANLGHPQKGREGGMCEPLATKTRLGWIIHGGSDGSEFTGHHSWTASACNEDSNENLHQKMQEYFSLDSLGITKPEHLIMSAEDQRAQDILRTMFRTESGRFVTRLLWRFDEFRLPNSKPVALQRLRCLDARLKREPKLAQAMQQKINDYLKEGYIRKLTNMELVQPMARVWYLPIFPVFNPNKPGKLRIVWDAAAKTQGISLNTMLLKGPDQLVSLNSVLYQFRENKVAICGDIKEMFHQTLIHRDDQNCQRFLWREHPGDLEPSTFVMQVMTFGASCSPSCAQYAKNTNAKEHEVEFPKAAETIIKKHYVDDMLASVETAAEAIQLAEDVRHVHAQAGYTMRNWLSNSSTVLDALRVDGGYEKSLNLTSELATEKILGMWWCTATDTFTYKLSAKHDTELLAGTRKPTKREMLRTLMAIFDPLGLVSNLLILLKILLQEVWRSSIGWDDEIPDALNDKWELWLRYLPMVQSVRIPRCYRDTISYGEDTNVQLHTFVDASEFGYAAVIYLRFEQQGKVECAIVSAKARVAPLRFISIPRLELQAAVIGSRLADTVVGSLSFKIDKRIYWTDSRDVLCWIRSDHRRYSQFVAFRVSELLETTTASSWRWVSSKDNVADEATKWQRQPDLGSSSRWFNGPEFLYQNSENWPTEPSHDRTTKEELRSHLLHHGTGPISVIDFNCYGTWEKLLRVTARLFRYVHNLRQTVIGQDRKGGPLSRSELQRASLYVYRQVQQEVYTDEMSLLSSSEQHQLPKTSPIYSFTPFLDEHGIIRMRGRIGNCEFATMDAKNPIILPKKHWVTKLLVSYYHVLYHHSNHETVINELRQVYRIPQLRVLYKSVRSGCQVCKNLKAIPNPPMMGDLPSARLAAFSRPFSFIGVDYFGPMYVTVGRRLEKRWGVLITCLTVRAIHVEIAHSLNADSCIMALRNFMARRGVPSRIFSDRGTNFVAANKELEAALKEMNQEHVIREIVSPHTEWEFLPPASPHMGGSWERLVRSVKTNLQKMKPQRNPSDESLRNTLIEIENTVNSRPLTFVPIDDPDAPVLTPNHFLLGSSSGLKPAAPLDDSSRSLRRAWRASQAEANLFWRRWLRSYLPELTKRSKWFNKVESISMNDVVVVVDPGLPRNCWPLGRVISIKTSKDNQVRTATVQTRSGIYERPATKLAVLDVRRDGPVSQEPGVPGGGCCDPSVGASPHKSNE</sequence>
<dbReference type="SUPFAM" id="SSF53098">
    <property type="entry name" value="Ribonuclease H-like"/>
    <property type="match status" value="1"/>
</dbReference>
<dbReference type="GeneID" id="134288271"/>
<proteinExistence type="predicted"/>
<organism evidence="3 4">
    <name type="scientific">Aedes albopictus</name>
    <name type="common">Asian tiger mosquito</name>
    <name type="synonym">Stegomyia albopicta</name>
    <dbReference type="NCBI Taxonomy" id="7160"/>
    <lineage>
        <taxon>Eukaryota</taxon>
        <taxon>Metazoa</taxon>
        <taxon>Ecdysozoa</taxon>
        <taxon>Arthropoda</taxon>
        <taxon>Hexapoda</taxon>
        <taxon>Insecta</taxon>
        <taxon>Pterygota</taxon>
        <taxon>Neoptera</taxon>
        <taxon>Endopterygota</taxon>
        <taxon>Diptera</taxon>
        <taxon>Nematocera</taxon>
        <taxon>Culicoidea</taxon>
        <taxon>Culicidae</taxon>
        <taxon>Culicinae</taxon>
        <taxon>Aedini</taxon>
        <taxon>Aedes</taxon>
        <taxon>Stegomyia</taxon>
    </lineage>
</organism>
<dbReference type="Gene3D" id="3.30.70.270">
    <property type="match status" value="1"/>
</dbReference>
<dbReference type="InterPro" id="IPR001584">
    <property type="entry name" value="Integrase_cat-core"/>
</dbReference>
<reference evidence="4" key="1">
    <citation type="journal article" date="2015" name="Proc. Natl. Acad. Sci. U.S.A.">
        <title>Genome sequence of the Asian Tiger mosquito, Aedes albopictus, reveals insights into its biology, genetics, and evolution.</title>
        <authorList>
            <person name="Chen X.G."/>
            <person name="Jiang X."/>
            <person name="Gu J."/>
            <person name="Xu M."/>
            <person name="Wu Y."/>
            <person name="Deng Y."/>
            <person name="Zhang C."/>
            <person name="Bonizzoni M."/>
            <person name="Dermauw W."/>
            <person name="Vontas J."/>
            <person name="Armbruster P."/>
            <person name="Huang X."/>
            <person name="Yang Y."/>
            <person name="Zhang H."/>
            <person name="He W."/>
            <person name="Peng H."/>
            <person name="Liu Y."/>
            <person name="Wu K."/>
            <person name="Chen J."/>
            <person name="Lirakis M."/>
            <person name="Topalis P."/>
            <person name="Van Leeuwen T."/>
            <person name="Hall A.B."/>
            <person name="Jiang X."/>
            <person name="Thorpe C."/>
            <person name="Mueller R.L."/>
            <person name="Sun C."/>
            <person name="Waterhouse R.M."/>
            <person name="Yan G."/>
            <person name="Tu Z.J."/>
            <person name="Fang X."/>
            <person name="James A.A."/>
        </authorList>
    </citation>
    <scope>NUCLEOTIDE SEQUENCE [LARGE SCALE GENOMIC DNA]</scope>
    <source>
        <strain evidence="4">Foshan</strain>
    </source>
</reference>
<dbReference type="InterPro" id="IPR008042">
    <property type="entry name" value="Retrotrans_Pao"/>
</dbReference>
<dbReference type="RefSeq" id="XP_062708577.1">
    <property type="nucleotide sequence ID" value="XM_062852593.1"/>
</dbReference>
<reference evidence="3" key="2">
    <citation type="submission" date="2025-05" db="UniProtKB">
        <authorList>
            <consortium name="EnsemblMetazoa"/>
        </authorList>
    </citation>
    <scope>IDENTIFICATION</scope>
    <source>
        <strain evidence="3">Foshan</strain>
    </source>
</reference>
<dbReference type="EnsemblMetazoa" id="AALFPA23_023108.R34367">
    <property type="protein sequence ID" value="AALFPA23_023108.P34367"/>
    <property type="gene ID" value="AALFPA23_023108"/>
</dbReference>